<feature type="domain" description="RNA polymerase sigma-70 region 2" evidence="6">
    <location>
        <begin position="24"/>
        <end position="89"/>
    </location>
</feature>
<dbReference type="PANTHER" id="PTHR43133:SF8">
    <property type="entry name" value="RNA POLYMERASE SIGMA FACTOR HI_1459-RELATED"/>
    <property type="match status" value="1"/>
</dbReference>
<name>A0A5B7ST34_9FLAO</name>
<dbReference type="Pfam" id="PF04542">
    <property type="entry name" value="Sigma70_r2"/>
    <property type="match status" value="1"/>
</dbReference>
<dbReference type="RefSeq" id="WP_138854034.1">
    <property type="nucleotide sequence ID" value="NZ_CP040710.1"/>
</dbReference>
<dbReference type="InterPro" id="IPR007627">
    <property type="entry name" value="RNA_pol_sigma70_r2"/>
</dbReference>
<keyword evidence="3" id="KW-0731">Sigma factor</keyword>
<feature type="domain" description="RNA polymerase sigma factor 70 region 4 type 2" evidence="7">
    <location>
        <begin position="114"/>
        <end position="165"/>
    </location>
</feature>
<dbReference type="AlphaFoldDB" id="A0A5B7ST34"/>
<keyword evidence="5" id="KW-0804">Transcription</keyword>
<evidence type="ECO:0000256" key="4">
    <source>
        <dbReference type="ARBA" id="ARBA00023125"/>
    </source>
</evidence>
<evidence type="ECO:0000256" key="3">
    <source>
        <dbReference type="ARBA" id="ARBA00023082"/>
    </source>
</evidence>
<reference evidence="8 9" key="1">
    <citation type="submission" date="2019-05" db="EMBL/GenBank/DDBJ databases">
        <title>Genome sequencing of F202Z8.</title>
        <authorList>
            <person name="Kwon Y.M."/>
        </authorList>
    </citation>
    <scope>NUCLEOTIDE SEQUENCE [LARGE SCALE GENOMIC DNA]</scope>
    <source>
        <strain evidence="8 9">F202Z8</strain>
    </source>
</reference>
<accession>A0A5B7ST34</accession>
<evidence type="ECO:0000256" key="2">
    <source>
        <dbReference type="ARBA" id="ARBA00023015"/>
    </source>
</evidence>
<evidence type="ECO:0000256" key="1">
    <source>
        <dbReference type="ARBA" id="ARBA00010641"/>
    </source>
</evidence>
<dbReference type="Gene3D" id="1.10.10.10">
    <property type="entry name" value="Winged helix-like DNA-binding domain superfamily/Winged helix DNA-binding domain"/>
    <property type="match status" value="1"/>
</dbReference>
<dbReference type="GO" id="GO:0006352">
    <property type="term" value="P:DNA-templated transcription initiation"/>
    <property type="evidence" value="ECO:0007669"/>
    <property type="project" value="InterPro"/>
</dbReference>
<protein>
    <submittedName>
        <fullName evidence="8">Sigma-70 family RNA polymerase sigma factor</fullName>
    </submittedName>
</protein>
<dbReference type="SUPFAM" id="SSF88946">
    <property type="entry name" value="Sigma2 domain of RNA polymerase sigma factors"/>
    <property type="match status" value="1"/>
</dbReference>
<dbReference type="InterPro" id="IPR036388">
    <property type="entry name" value="WH-like_DNA-bd_sf"/>
</dbReference>
<keyword evidence="2" id="KW-0805">Transcription regulation</keyword>
<gene>
    <name evidence="8" type="ORF">FGM00_16835</name>
</gene>
<evidence type="ECO:0000259" key="7">
    <source>
        <dbReference type="Pfam" id="PF08281"/>
    </source>
</evidence>
<dbReference type="InterPro" id="IPR013324">
    <property type="entry name" value="RNA_pol_sigma_r3/r4-like"/>
</dbReference>
<dbReference type="CDD" id="cd06171">
    <property type="entry name" value="Sigma70_r4"/>
    <property type="match status" value="1"/>
</dbReference>
<dbReference type="Gene3D" id="1.10.1740.10">
    <property type="match status" value="1"/>
</dbReference>
<dbReference type="InterPro" id="IPR013325">
    <property type="entry name" value="RNA_pol_sigma_r2"/>
</dbReference>
<dbReference type="EMBL" id="CP040710">
    <property type="protein sequence ID" value="QCX01697.1"/>
    <property type="molecule type" value="Genomic_DNA"/>
</dbReference>
<dbReference type="OrthoDB" id="9798255at2"/>
<dbReference type="GO" id="GO:0016987">
    <property type="term" value="F:sigma factor activity"/>
    <property type="evidence" value="ECO:0007669"/>
    <property type="project" value="UniProtKB-KW"/>
</dbReference>
<dbReference type="KEGG" id="asag:FGM00_16835"/>
<proteinExistence type="inferred from homology"/>
<dbReference type="NCBIfam" id="TIGR02937">
    <property type="entry name" value="sigma70-ECF"/>
    <property type="match status" value="1"/>
</dbReference>
<evidence type="ECO:0000313" key="9">
    <source>
        <dbReference type="Proteomes" id="UP000310017"/>
    </source>
</evidence>
<keyword evidence="4" id="KW-0238">DNA-binding</keyword>
<dbReference type="SUPFAM" id="SSF88659">
    <property type="entry name" value="Sigma3 and sigma4 domains of RNA polymerase sigma factors"/>
    <property type="match status" value="1"/>
</dbReference>
<dbReference type="InterPro" id="IPR014284">
    <property type="entry name" value="RNA_pol_sigma-70_dom"/>
</dbReference>
<organism evidence="8 9">
    <name type="scientific">Aggregatimonas sangjinii</name>
    <dbReference type="NCBI Taxonomy" id="2583587"/>
    <lineage>
        <taxon>Bacteria</taxon>
        <taxon>Pseudomonadati</taxon>
        <taxon>Bacteroidota</taxon>
        <taxon>Flavobacteriia</taxon>
        <taxon>Flavobacteriales</taxon>
        <taxon>Flavobacteriaceae</taxon>
        <taxon>Aggregatimonas</taxon>
    </lineage>
</organism>
<comment type="similarity">
    <text evidence="1">Belongs to the sigma-70 factor family. ECF subfamily.</text>
</comment>
<evidence type="ECO:0000313" key="8">
    <source>
        <dbReference type="EMBL" id="QCX01697.1"/>
    </source>
</evidence>
<evidence type="ECO:0000259" key="6">
    <source>
        <dbReference type="Pfam" id="PF04542"/>
    </source>
</evidence>
<sequence length="172" mass="20164">MEQLTDEDLMSKVAKGNLDVLKILFERHHRHVFNFLYKMCGDRMLSEDLTQEVFYKVMKYRTSYHSGKFVSWLFTIARNGLKTYYRRDKKNHAELDAVINKKAEKEADNGDYSDLHLALSQLDPSDRELLILNRFQEIRYAELAEIVGSTPGAVRTKVSRALQKLKKIYLKT</sequence>
<keyword evidence="9" id="KW-1185">Reference proteome</keyword>
<dbReference type="InterPro" id="IPR013249">
    <property type="entry name" value="RNA_pol_sigma70_r4_t2"/>
</dbReference>
<dbReference type="InterPro" id="IPR039425">
    <property type="entry name" value="RNA_pol_sigma-70-like"/>
</dbReference>
<dbReference type="PANTHER" id="PTHR43133">
    <property type="entry name" value="RNA POLYMERASE ECF-TYPE SIGMA FACTO"/>
    <property type="match status" value="1"/>
</dbReference>
<evidence type="ECO:0000256" key="5">
    <source>
        <dbReference type="ARBA" id="ARBA00023163"/>
    </source>
</evidence>
<dbReference type="Pfam" id="PF08281">
    <property type="entry name" value="Sigma70_r4_2"/>
    <property type="match status" value="1"/>
</dbReference>
<dbReference type="Proteomes" id="UP000310017">
    <property type="component" value="Chromosome"/>
</dbReference>
<dbReference type="GO" id="GO:0003677">
    <property type="term" value="F:DNA binding"/>
    <property type="evidence" value="ECO:0007669"/>
    <property type="project" value="UniProtKB-KW"/>
</dbReference>